<dbReference type="STRING" id="573983.B0681_03905"/>
<protein>
    <recommendedName>
        <fullName evidence="4">Plasmid stabilization protein</fullName>
    </recommendedName>
</protein>
<dbReference type="EMBL" id="MUYV01000004">
    <property type="protein sequence ID" value="OOS25833.1"/>
    <property type="molecule type" value="Genomic_DNA"/>
</dbReference>
<evidence type="ECO:0008006" key="4">
    <source>
        <dbReference type="Google" id="ProtNLM"/>
    </source>
</evidence>
<dbReference type="Gene3D" id="3.30.2310.20">
    <property type="entry name" value="RelE-like"/>
    <property type="match status" value="1"/>
</dbReference>
<dbReference type="Proteomes" id="UP000190683">
    <property type="component" value="Unassembled WGS sequence"/>
</dbReference>
<dbReference type="RefSeq" id="WP_078317450.1">
    <property type="nucleotide sequence ID" value="NZ_MUYV01000004.1"/>
</dbReference>
<sequence>MYTVQASKEFVADFEQIIDDILQNYTQAYAEKIALMLDIQLETLKQSPKIYTTAPFSKNYRRFIIDGKYTAFYKIDEQNHTVILLNIFPSIRDLEVLLK</sequence>
<dbReference type="AlphaFoldDB" id="A0A1T0CU17"/>
<dbReference type="Pfam" id="PF05016">
    <property type="entry name" value="ParE_toxin"/>
    <property type="match status" value="1"/>
</dbReference>
<name>A0A1T0CU17_9GAMM</name>
<accession>A0A1T0CU17</accession>
<keyword evidence="3" id="KW-1185">Reference proteome</keyword>
<dbReference type="InterPro" id="IPR035093">
    <property type="entry name" value="RelE/ParE_toxin_dom_sf"/>
</dbReference>
<evidence type="ECO:0000313" key="2">
    <source>
        <dbReference type="EMBL" id="OOS25833.1"/>
    </source>
</evidence>
<gene>
    <name evidence="2" type="ORF">B0681_03905</name>
</gene>
<organism evidence="2 3">
    <name type="scientific">Moraxella porci DSM 25326</name>
    <dbReference type="NCBI Taxonomy" id="573983"/>
    <lineage>
        <taxon>Bacteria</taxon>
        <taxon>Pseudomonadati</taxon>
        <taxon>Pseudomonadota</taxon>
        <taxon>Gammaproteobacteria</taxon>
        <taxon>Moraxellales</taxon>
        <taxon>Moraxellaceae</taxon>
        <taxon>Moraxella</taxon>
    </lineage>
</organism>
<proteinExistence type="predicted"/>
<comment type="caution">
    <text evidence="2">The sequence shown here is derived from an EMBL/GenBank/DDBJ whole genome shotgun (WGS) entry which is preliminary data.</text>
</comment>
<dbReference type="InterPro" id="IPR007712">
    <property type="entry name" value="RelE/ParE_toxin"/>
</dbReference>
<evidence type="ECO:0000256" key="1">
    <source>
        <dbReference type="ARBA" id="ARBA00022649"/>
    </source>
</evidence>
<reference evidence="2 3" key="1">
    <citation type="submission" date="2017-02" db="EMBL/GenBank/DDBJ databases">
        <title>Draft genome sequence of Moraxella porci CCUG 54912T type strain.</title>
        <authorList>
            <person name="Salva-Serra F."/>
            <person name="Engstrom-Jakobsson H."/>
            <person name="Thorell K."/>
            <person name="Jaen-Luchoro D."/>
            <person name="Gonzales-Siles L."/>
            <person name="Karlsson R."/>
            <person name="Yazdan S."/>
            <person name="Boulund F."/>
            <person name="Johnning A."/>
            <person name="Engstrand L."/>
            <person name="Kristiansson E."/>
            <person name="Moore E."/>
        </authorList>
    </citation>
    <scope>NUCLEOTIDE SEQUENCE [LARGE SCALE GENOMIC DNA]</scope>
    <source>
        <strain evidence="2 3">CCUG 54912</strain>
    </source>
</reference>
<evidence type="ECO:0000313" key="3">
    <source>
        <dbReference type="Proteomes" id="UP000190683"/>
    </source>
</evidence>
<keyword evidence="1" id="KW-1277">Toxin-antitoxin system</keyword>